<keyword evidence="1" id="KW-0813">Transport</keyword>
<feature type="domain" description="HMA" evidence="8">
    <location>
        <begin position="4"/>
        <end position="75"/>
    </location>
</feature>
<dbReference type="EMBL" id="JAULSX010000005">
    <property type="protein sequence ID" value="KAK3490377.1"/>
    <property type="molecule type" value="Genomic_DNA"/>
</dbReference>
<dbReference type="PROSITE" id="PS50846">
    <property type="entry name" value="HMA_2"/>
    <property type="match status" value="1"/>
</dbReference>
<accession>A0AAJ0MQE7</accession>
<evidence type="ECO:0000313" key="10">
    <source>
        <dbReference type="Proteomes" id="UP001285908"/>
    </source>
</evidence>
<sequence length="97" mass="10669">MSGSYTYKFDVTMTCGGCSGAVDRVLKRLKENESNIVSYTVLLDEKSANVTVDDESPALYEKILRTIKKTGKGVNSCVELDSNGNKIRDVDVVLKDE</sequence>
<dbReference type="CDD" id="cd00371">
    <property type="entry name" value="HMA"/>
    <property type="match status" value="1"/>
</dbReference>
<evidence type="ECO:0000256" key="5">
    <source>
        <dbReference type="ARBA" id="ARBA00023065"/>
    </source>
</evidence>
<proteinExistence type="inferred from homology"/>
<evidence type="ECO:0000256" key="7">
    <source>
        <dbReference type="ARBA" id="ARBA00038171"/>
    </source>
</evidence>
<keyword evidence="5" id="KW-0406">Ion transport</keyword>
<comment type="similarity">
    <text evidence="7">Belongs to the ATX1 family.</text>
</comment>
<evidence type="ECO:0000256" key="4">
    <source>
        <dbReference type="ARBA" id="ARBA00023008"/>
    </source>
</evidence>
<organism evidence="9 10">
    <name type="scientific">Neurospora hispaniola</name>
    <dbReference type="NCBI Taxonomy" id="588809"/>
    <lineage>
        <taxon>Eukaryota</taxon>
        <taxon>Fungi</taxon>
        <taxon>Dikarya</taxon>
        <taxon>Ascomycota</taxon>
        <taxon>Pezizomycotina</taxon>
        <taxon>Sordariomycetes</taxon>
        <taxon>Sordariomycetidae</taxon>
        <taxon>Sordariales</taxon>
        <taxon>Sordariaceae</taxon>
        <taxon>Neurospora</taxon>
    </lineage>
</organism>
<evidence type="ECO:0000259" key="8">
    <source>
        <dbReference type="PROSITE" id="PS50846"/>
    </source>
</evidence>
<dbReference type="GO" id="GO:0016531">
    <property type="term" value="F:copper chaperone activity"/>
    <property type="evidence" value="ECO:0007669"/>
    <property type="project" value="TreeGrafter"/>
</dbReference>
<evidence type="ECO:0000313" key="9">
    <source>
        <dbReference type="EMBL" id="KAK3490377.1"/>
    </source>
</evidence>
<gene>
    <name evidence="9" type="ORF">B0T23DRAFT_429474</name>
</gene>
<reference evidence="9 10" key="1">
    <citation type="journal article" date="2023" name="Mol. Phylogenet. Evol.">
        <title>Genome-scale phylogeny and comparative genomics of the fungal order Sordariales.</title>
        <authorList>
            <person name="Hensen N."/>
            <person name="Bonometti L."/>
            <person name="Westerberg I."/>
            <person name="Brannstrom I.O."/>
            <person name="Guillou S."/>
            <person name="Cros-Aarteil S."/>
            <person name="Calhoun S."/>
            <person name="Haridas S."/>
            <person name="Kuo A."/>
            <person name="Mondo S."/>
            <person name="Pangilinan J."/>
            <person name="Riley R."/>
            <person name="LaButti K."/>
            <person name="Andreopoulos B."/>
            <person name="Lipzen A."/>
            <person name="Chen C."/>
            <person name="Yan M."/>
            <person name="Daum C."/>
            <person name="Ng V."/>
            <person name="Clum A."/>
            <person name="Steindorff A."/>
            <person name="Ohm R.A."/>
            <person name="Martin F."/>
            <person name="Silar P."/>
            <person name="Natvig D.O."/>
            <person name="Lalanne C."/>
            <person name="Gautier V."/>
            <person name="Ament-Velasquez S.L."/>
            <person name="Kruys A."/>
            <person name="Hutchinson M.I."/>
            <person name="Powell A.J."/>
            <person name="Barry K."/>
            <person name="Miller A.N."/>
            <person name="Grigoriev I.V."/>
            <person name="Debuchy R."/>
            <person name="Gladieux P."/>
            <person name="Hiltunen Thoren M."/>
            <person name="Johannesson H."/>
        </authorList>
    </citation>
    <scope>NUCLEOTIDE SEQUENCE [LARGE SCALE GENOMIC DNA]</scope>
    <source>
        <strain evidence="9 10">FGSC 10403</strain>
    </source>
</reference>
<dbReference type="InterPro" id="IPR006121">
    <property type="entry name" value="HMA_dom"/>
</dbReference>
<evidence type="ECO:0000256" key="3">
    <source>
        <dbReference type="ARBA" id="ARBA00022796"/>
    </source>
</evidence>
<dbReference type="GeneID" id="87877818"/>
<dbReference type="SMR" id="A0AAJ0MQE7"/>
<name>A0AAJ0MQE7_9PEZI</name>
<evidence type="ECO:0000256" key="6">
    <source>
        <dbReference type="ARBA" id="ARBA00023186"/>
    </source>
</evidence>
<evidence type="ECO:0000256" key="1">
    <source>
        <dbReference type="ARBA" id="ARBA00022448"/>
    </source>
</evidence>
<keyword evidence="6" id="KW-0143">Chaperone</keyword>
<dbReference type="GO" id="GO:0046872">
    <property type="term" value="F:metal ion binding"/>
    <property type="evidence" value="ECO:0007669"/>
    <property type="project" value="UniProtKB-KW"/>
</dbReference>
<dbReference type="Pfam" id="PF00403">
    <property type="entry name" value="HMA"/>
    <property type="match status" value="1"/>
</dbReference>
<dbReference type="PANTHER" id="PTHR46365">
    <property type="entry name" value="COPPER TRANSPORT PROTEIN ATOX1"/>
    <property type="match status" value="1"/>
</dbReference>
<dbReference type="AlphaFoldDB" id="A0AAJ0MQE7"/>
<keyword evidence="10" id="KW-1185">Reference proteome</keyword>
<keyword evidence="4" id="KW-0186">Copper</keyword>
<dbReference type="Gene3D" id="3.30.70.100">
    <property type="match status" value="1"/>
</dbReference>
<dbReference type="RefSeq" id="XP_062691560.1">
    <property type="nucleotide sequence ID" value="XM_062840196.1"/>
</dbReference>
<keyword evidence="3" id="KW-0187">Copper transport</keyword>
<keyword evidence="2" id="KW-0479">Metal-binding</keyword>
<dbReference type="SUPFAM" id="SSF55008">
    <property type="entry name" value="HMA, heavy metal-associated domain"/>
    <property type="match status" value="1"/>
</dbReference>
<dbReference type="InterPro" id="IPR036163">
    <property type="entry name" value="HMA_dom_sf"/>
</dbReference>
<evidence type="ECO:0000256" key="2">
    <source>
        <dbReference type="ARBA" id="ARBA00022723"/>
    </source>
</evidence>
<comment type="caution">
    <text evidence="9">The sequence shown here is derived from an EMBL/GenBank/DDBJ whole genome shotgun (WGS) entry which is preliminary data.</text>
</comment>
<dbReference type="GO" id="GO:0006825">
    <property type="term" value="P:copper ion transport"/>
    <property type="evidence" value="ECO:0007669"/>
    <property type="project" value="UniProtKB-KW"/>
</dbReference>
<dbReference type="GO" id="GO:0005829">
    <property type="term" value="C:cytosol"/>
    <property type="evidence" value="ECO:0007669"/>
    <property type="project" value="TreeGrafter"/>
</dbReference>
<protein>
    <recommendedName>
        <fullName evidence="8">HMA domain-containing protein</fullName>
    </recommendedName>
</protein>
<dbReference type="PANTHER" id="PTHR46365:SF1">
    <property type="entry name" value="COPPER TRANSPORT PROTEIN ATOX1"/>
    <property type="match status" value="1"/>
</dbReference>
<dbReference type="Proteomes" id="UP001285908">
    <property type="component" value="Unassembled WGS sequence"/>
</dbReference>
<dbReference type="InterPro" id="IPR051881">
    <property type="entry name" value="Copper_transport_ATOX1-like"/>
</dbReference>